<evidence type="ECO:0000256" key="1">
    <source>
        <dbReference type="ARBA" id="ARBA00022741"/>
    </source>
</evidence>
<evidence type="ECO:0000313" key="4">
    <source>
        <dbReference type="EMBL" id="EEE67086.1"/>
    </source>
</evidence>
<evidence type="ECO:0000259" key="3">
    <source>
        <dbReference type="Pfam" id="PF07714"/>
    </source>
</evidence>
<dbReference type="PANTHER" id="PTHR27007">
    <property type="match status" value="1"/>
</dbReference>
<dbReference type="AlphaFoldDB" id="B9FWZ9"/>
<keyword evidence="1" id="KW-0547">Nucleotide-binding</keyword>
<feature type="domain" description="Serine-threonine/tyrosine-protein kinase catalytic" evidence="3">
    <location>
        <begin position="7"/>
        <end position="100"/>
    </location>
</feature>
<dbReference type="Gene3D" id="1.10.510.10">
    <property type="entry name" value="Transferase(Phosphotransferase) domain 1"/>
    <property type="match status" value="1"/>
</dbReference>
<protein>
    <recommendedName>
        <fullName evidence="3">Serine-threonine/tyrosine-protein kinase catalytic domain-containing protein</fullName>
    </recommendedName>
</protein>
<keyword evidence="2" id="KW-0067">ATP-binding</keyword>
<reference evidence="4" key="2">
    <citation type="submission" date="2008-12" db="EMBL/GenBank/DDBJ databases">
        <title>Improved gene annotation of the rice (Oryza sativa) genomes.</title>
        <authorList>
            <person name="Wang J."/>
            <person name="Li R."/>
            <person name="Fan W."/>
            <person name="Huang Q."/>
            <person name="Zhang J."/>
            <person name="Zhou Y."/>
            <person name="Hu Y."/>
            <person name="Zi S."/>
            <person name="Li J."/>
            <person name="Ni P."/>
            <person name="Zheng H."/>
            <person name="Zhang Y."/>
            <person name="Zhao M."/>
            <person name="Hao Q."/>
            <person name="McDermott J."/>
            <person name="Samudrala R."/>
            <person name="Kristiansen K."/>
            <person name="Wong G.K.-S."/>
        </authorList>
    </citation>
    <scope>NUCLEOTIDE SEQUENCE</scope>
</reference>
<dbReference type="InterPro" id="IPR001245">
    <property type="entry name" value="Ser-Thr/Tyr_kinase_cat_dom"/>
</dbReference>
<proteinExistence type="predicted"/>
<dbReference type="SUPFAM" id="SSF56112">
    <property type="entry name" value="Protein kinase-like (PK-like)"/>
    <property type="match status" value="1"/>
</dbReference>
<name>B9FWZ9_ORYSJ</name>
<gene>
    <name evidence="4" type="ORF">OsJ_24070</name>
</gene>
<dbReference type="InterPro" id="IPR011009">
    <property type="entry name" value="Kinase-like_dom_sf"/>
</dbReference>
<dbReference type="GO" id="GO:0004672">
    <property type="term" value="F:protein kinase activity"/>
    <property type="evidence" value="ECO:0007669"/>
    <property type="project" value="InterPro"/>
</dbReference>
<dbReference type="InterPro" id="IPR050528">
    <property type="entry name" value="L-type_Lectin-RKs"/>
</dbReference>
<reference evidence="4" key="1">
    <citation type="journal article" date="2005" name="PLoS Biol.">
        <title>The genomes of Oryza sativa: a history of duplications.</title>
        <authorList>
            <person name="Yu J."/>
            <person name="Wang J."/>
            <person name="Lin W."/>
            <person name="Li S."/>
            <person name="Li H."/>
            <person name="Zhou J."/>
            <person name="Ni P."/>
            <person name="Dong W."/>
            <person name="Hu S."/>
            <person name="Zeng C."/>
            <person name="Zhang J."/>
            <person name="Zhang Y."/>
            <person name="Li R."/>
            <person name="Xu Z."/>
            <person name="Li S."/>
            <person name="Li X."/>
            <person name="Zheng H."/>
            <person name="Cong L."/>
            <person name="Lin L."/>
            <person name="Yin J."/>
            <person name="Geng J."/>
            <person name="Li G."/>
            <person name="Shi J."/>
            <person name="Liu J."/>
            <person name="Lv H."/>
            <person name="Li J."/>
            <person name="Wang J."/>
            <person name="Deng Y."/>
            <person name="Ran L."/>
            <person name="Shi X."/>
            <person name="Wang X."/>
            <person name="Wu Q."/>
            <person name="Li C."/>
            <person name="Ren X."/>
            <person name="Wang J."/>
            <person name="Wang X."/>
            <person name="Li D."/>
            <person name="Liu D."/>
            <person name="Zhang X."/>
            <person name="Ji Z."/>
            <person name="Zhao W."/>
            <person name="Sun Y."/>
            <person name="Zhang Z."/>
            <person name="Bao J."/>
            <person name="Han Y."/>
            <person name="Dong L."/>
            <person name="Ji J."/>
            <person name="Chen P."/>
            <person name="Wu S."/>
            <person name="Liu J."/>
            <person name="Xiao Y."/>
            <person name="Bu D."/>
            <person name="Tan J."/>
            <person name="Yang L."/>
            <person name="Ye C."/>
            <person name="Zhang J."/>
            <person name="Xu J."/>
            <person name="Zhou Y."/>
            <person name="Yu Y."/>
            <person name="Zhang B."/>
            <person name="Zhuang S."/>
            <person name="Wei H."/>
            <person name="Liu B."/>
            <person name="Lei M."/>
            <person name="Yu H."/>
            <person name="Li Y."/>
            <person name="Xu H."/>
            <person name="Wei S."/>
            <person name="He X."/>
            <person name="Fang L."/>
            <person name="Zhang Z."/>
            <person name="Zhang Y."/>
            <person name="Huang X."/>
            <person name="Su Z."/>
            <person name="Tong W."/>
            <person name="Li J."/>
            <person name="Tong Z."/>
            <person name="Li S."/>
            <person name="Ye J."/>
            <person name="Wang L."/>
            <person name="Fang L."/>
            <person name="Lei T."/>
            <person name="Chen C."/>
            <person name="Chen H."/>
            <person name="Xu Z."/>
            <person name="Li H."/>
            <person name="Huang H."/>
            <person name="Zhang F."/>
            <person name="Xu H."/>
            <person name="Li N."/>
            <person name="Zhao C."/>
            <person name="Li S."/>
            <person name="Dong L."/>
            <person name="Huang Y."/>
            <person name="Li L."/>
            <person name="Xi Y."/>
            <person name="Qi Q."/>
            <person name="Li W."/>
            <person name="Zhang B."/>
            <person name="Hu W."/>
            <person name="Zhang Y."/>
            <person name="Tian X."/>
            <person name="Jiao Y."/>
            <person name="Liang X."/>
            <person name="Jin J."/>
            <person name="Gao L."/>
            <person name="Zheng W."/>
            <person name="Hao B."/>
            <person name="Liu S."/>
            <person name="Wang W."/>
            <person name="Yuan L."/>
            <person name="Cao M."/>
            <person name="McDermott J."/>
            <person name="Samudrala R."/>
            <person name="Wang J."/>
            <person name="Wong G.K."/>
            <person name="Yang H."/>
        </authorList>
    </citation>
    <scope>NUCLEOTIDE SEQUENCE [LARGE SCALE GENOMIC DNA]</scope>
</reference>
<accession>B9FWZ9</accession>
<organism evidence="4">
    <name type="scientific">Oryza sativa subsp. japonica</name>
    <name type="common">Rice</name>
    <dbReference type="NCBI Taxonomy" id="39947"/>
    <lineage>
        <taxon>Eukaryota</taxon>
        <taxon>Viridiplantae</taxon>
        <taxon>Streptophyta</taxon>
        <taxon>Embryophyta</taxon>
        <taxon>Tracheophyta</taxon>
        <taxon>Spermatophyta</taxon>
        <taxon>Magnoliopsida</taxon>
        <taxon>Liliopsida</taxon>
        <taxon>Poales</taxon>
        <taxon>Poaceae</taxon>
        <taxon>BOP clade</taxon>
        <taxon>Oryzoideae</taxon>
        <taxon>Oryzeae</taxon>
        <taxon>Oryzinae</taxon>
        <taxon>Oryza</taxon>
        <taxon>Oryza sativa</taxon>
    </lineage>
</organism>
<sequence length="118" mass="13702">MGSIDQYIAPEYKIHGELELISSTDVYSFGLVLLEIACTRKDREQIWNDMYMNHAGVAAVADPNKLKGEFDKRQMERVIILGHWCSMKDPIKRPTMSDAMDVLQQYDYRNLPDFNSLR</sequence>
<dbReference type="Pfam" id="PF07714">
    <property type="entry name" value="PK_Tyr_Ser-Thr"/>
    <property type="match status" value="1"/>
</dbReference>
<evidence type="ECO:0000256" key="2">
    <source>
        <dbReference type="ARBA" id="ARBA00022840"/>
    </source>
</evidence>
<dbReference type="GO" id="GO:0005524">
    <property type="term" value="F:ATP binding"/>
    <property type="evidence" value="ECO:0007669"/>
    <property type="project" value="UniProtKB-KW"/>
</dbReference>
<dbReference type="EMBL" id="CM000144">
    <property type="protein sequence ID" value="EEE67086.1"/>
    <property type="molecule type" value="Genomic_DNA"/>
</dbReference>
<dbReference type="Proteomes" id="UP000007752">
    <property type="component" value="Chromosome 7"/>
</dbReference>